<evidence type="ECO:0000256" key="7">
    <source>
        <dbReference type="ARBA" id="ARBA00023242"/>
    </source>
</evidence>
<evidence type="ECO:0008006" key="12">
    <source>
        <dbReference type="Google" id="ProtNLM"/>
    </source>
</evidence>
<evidence type="ECO:0000256" key="9">
    <source>
        <dbReference type="SAM" id="MobiDB-lite"/>
    </source>
</evidence>
<evidence type="ECO:0000256" key="2">
    <source>
        <dbReference type="ARBA" id="ARBA00022448"/>
    </source>
</evidence>
<reference evidence="11" key="1">
    <citation type="journal article" date="2017" name="Genome Biol. Evol.">
        <title>The complete genome sequence of the phytopathogenic fungus Sclerotinia sclerotiorum reveals insights into the genome architecture of broad host range pathogens.</title>
        <authorList>
            <person name="Derbyshire M."/>
            <person name="Denton-Giles M."/>
            <person name="Hegedus D."/>
            <person name="Seifbarghy S."/>
            <person name="Rollins J."/>
            <person name="van Kan J."/>
            <person name="Seidl M.F."/>
            <person name="Faino L."/>
            <person name="Mbengue M."/>
            <person name="Navaud O."/>
            <person name="Raffaele S."/>
            <person name="Hammond-Kosack K."/>
            <person name="Heard S."/>
            <person name="Oliver R."/>
        </authorList>
    </citation>
    <scope>NUCLEOTIDE SEQUENCE [LARGE SCALE GENOMIC DNA]</scope>
    <source>
        <strain evidence="11">ATCC 18683 / 1980 / Ss-1</strain>
    </source>
</reference>
<keyword evidence="3" id="KW-0509">mRNA transport</keyword>
<feature type="region of interest" description="Disordered" evidence="9">
    <location>
        <begin position="345"/>
        <end position="374"/>
    </location>
</feature>
<feature type="coiled-coil region" evidence="8">
    <location>
        <begin position="741"/>
        <end position="768"/>
    </location>
</feature>
<dbReference type="PANTHER" id="PTHR13257:SF0">
    <property type="entry name" value="NUCLEAR PORE COMPLEX PROTEIN NUP88"/>
    <property type="match status" value="1"/>
</dbReference>
<dbReference type="GO" id="GO:0005643">
    <property type="term" value="C:nuclear pore"/>
    <property type="evidence" value="ECO:0007669"/>
    <property type="project" value="UniProtKB-SubCell"/>
</dbReference>
<proteinExistence type="predicted"/>
<dbReference type="GO" id="GO:0051028">
    <property type="term" value="P:mRNA transport"/>
    <property type="evidence" value="ECO:0007669"/>
    <property type="project" value="UniProtKB-KW"/>
</dbReference>
<dbReference type="VEuPathDB" id="FungiDB:sscle_14g097960"/>
<accession>A0A1D9QJB8</accession>
<name>A0A1D9QJB8_SCLS1</name>
<keyword evidence="4" id="KW-0653">Protein transport</keyword>
<keyword evidence="2" id="KW-0813">Transport</keyword>
<evidence type="ECO:0000313" key="10">
    <source>
        <dbReference type="EMBL" id="APA15026.1"/>
    </source>
</evidence>
<keyword evidence="7" id="KW-0539">Nucleus</keyword>
<protein>
    <recommendedName>
        <fullName evidence="12">Nucleoporin Nup82</fullName>
    </recommendedName>
</protein>
<dbReference type="OrthoDB" id="341482at2759"/>
<keyword evidence="6" id="KW-0906">Nuclear pore complex</keyword>
<feature type="compositionally biased region" description="Low complexity" evidence="9">
    <location>
        <begin position="33"/>
        <end position="47"/>
    </location>
</feature>
<evidence type="ECO:0000256" key="8">
    <source>
        <dbReference type="SAM" id="Coils"/>
    </source>
</evidence>
<gene>
    <name evidence="10" type="ORF">sscle_14g097960</name>
</gene>
<feature type="region of interest" description="Disordered" evidence="9">
    <location>
        <begin position="24"/>
        <end position="51"/>
    </location>
</feature>
<dbReference type="InterPro" id="IPR037700">
    <property type="entry name" value="NUP88/NUP82"/>
</dbReference>
<sequence>MPQVLGYTPTWLSKPNPGHEIFTAGPTINQQASGNGYNSNNGKSNKSGPRKTIARRGTEVFIAVGKEIRWADLVYLKETWENKQENQRSFLKGKSLAAEEIEAGPDVAQGYRTLKIPVADEIRQLIISPNSNFMAILTTHTVHIAILPEPSHLTSSEKGPMKIKTFHLGPTTHVTSRSGISSALWHPLGVNGTCLVTVTKDAVVRVWELSTTDRWSFDKPTLAIDLKKLADGVSADQDFGASMAGQPSKFSPDAFEMEVASACFAGRGSGGWSPMTLWLAMREGDVYALCPLLPEKWAPPPTLISSLSVSIVSNVAAMEDDPNVPRISKLLAQQQLDWMSDIDSQDPIQVQGSSGEPPVEVYSRPSRPGKVPRLQGPFGFDLAPQVEDDEENELFTDIYVIGPKIDAEELMDGEEDDEFELDEVDKDGCSMNVICLLTTSGRLTICLDLVGIEAQWLPRSNSRILRFLDDPEPPGLLTYEVLETSKSKETWAGCWPVFSHDVESRYSFFVTNNSNITYISLSSWAFKLEDELSNGADSNVRLGVVISTPSERQRIYTPPMIDRNAPLAASTVIQDPDLGYFLLSANAHGPLSVIFESPDFQVGFSRSRGRLESYDSETDNEKPLVLFEARPVYQPSFAFEQTSELPAFHEKISHSKYKRLLKEEIRLSPATLTVMTDAHKVLSEETHRIGTAAAELFRKCIKLQIELSKHIKQANDIATRVESVIGEDYDEGDDKSRLPPNENIEQRIRKAQEKQKMLSERIENIRKKIPKNTQHELSDKEKAWVEEVRNLSGKVLGEDMEGSNSSMVKVSKDPWQRYEEVKEIKDDVLSQANELVVKIEKRKDEAEGEEERDEDVGRDRDVQVPSELRRKKVGQIMKLLDRETALVEATKGRLERLSLA</sequence>
<evidence type="ECO:0000256" key="3">
    <source>
        <dbReference type="ARBA" id="ARBA00022816"/>
    </source>
</evidence>
<organism evidence="10 11">
    <name type="scientific">Sclerotinia sclerotiorum (strain ATCC 18683 / 1980 / Ss-1)</name>
    <name type="common">White mold</name>
    <name type="synonym">Whetzelinia sclerotiorum</name>
    <dbReference type="NCBI Taxonomy" id="665079"/>
    <lineage>
        <taxon>Eukaryota</taxon>
        <taxon>Fungi</taxon>
        <taxon>Dikarya</taxon>
        <taxon>Ascomycota</taxon>
        <taxon>Pezizomycotina</taxon>
        <taxon>Leotiomycetes</taxon>
        <taxon>Helotiales</taxon>
        <taxon>Sclerotiniaceae</taxon>
        <taxon>Sclerotinia</taxon>
    </lineage>
</organism>
<dbReference type="KEGG" id="ssl:SS1G_13630"/>
<dbReference type="GO" id="GO:0000055">
    <property type="term" value="P:ribosomal large subunit export from nucleus"/>
    <property type="evidence" value="ECO:0007669"/>
    <property type="project" value="InterPro"/>
</dbReference>
<evidence type="ECO:0000313" key="11">
    <source>
        <dbReference type="Proteomes" id="UP000177798"/>
    </source>
</evidence>
<dbReference type="InterPro" id="IPR036322">
    <property type="entry name" value="WD40_repeat_dom_sf"/>
</dbReference>
<dbReference type="PANTHER" id="PTHR13257">
    <property type="entry name" value="NUCLEOPORIN NUP84-RELATED"/>
    <property type="match status" value="1"/>
</dbReference>
<evidence type="ECO:0000256" key="6">
    <source>
        <dbReference type="ARBA" id="ARBA00023132"/>
    </source>
</evidence>
<evidence type="ECO:0000256" key="4">
    <source>
        <dbReference type="ARBA" id="ARBA00022927"/>
    </source>
</evidence>
<dbReference type="EMBL" id="CP017827">
    <property type="protein sequence ID" value="APA15026.1"/>
    <property type="molecule type" value="Genomic_DNA"/>
</dbReference>
<dbReference type="SUPFAM" id="SSF50978">
    <property type="entry name" value="WD40 repeat-like"/>
    <property type="match status" value="1"/>
</dbReference>
<dbReference type="Proteomes" id="UP000177798">
    <property type="component" value="Chromosome 14"/>
</dbReference>
<dbReference type="RefSeq" id="XP_001585391.1">
    <property type="nucleotide sequence ID" value="XM_001585341.1"/>
</dbReference>
<evidence type="ECO:0000256" key="1">
    <source>
        <dbReference type="ARBA" id="ARBA00004567"/>
    </source>
</evidence>
<keyword evidence="5" id="KW-0811">Translocation</keyword>
<comment type="subcellular location">
    <subcellularLocation>
        <location evidence="1">Nucleus</location>
        <location evidence="1">Nuclear pore complex</location>
    </subcellularLocation>
</comment>
<dbReference type="GO" id="GO:0017056">
    <property type="term" value="F:structural constituent of nuclear pore"/>
    <property type="evidence" value="ECO:0007669"/>
    <property type="project" value="InterPro"/>
</dbReference>
<dbReference type="GO" id="GO:0015031">
    <property type="term" value="P:protein transport"/>
    <property type="evidence" value="ECO:0007669"/>
    <property type="project" value="UniProtKB-KW"/>
</dbReference>
<feature type="region of interest" description="Disordered" evidence="9">
    <location>
        <begin position="840"/>
        <end position="864"/>
    </location>
</feature>
<dbReference type="GO" id="GO:0000056">
    <property type="term" value="P:ribosomal small subunit export from nucleus"/>
    <property type="evidence" value="ECO:0007669"/>
    <property type="project" value="InterPro"/>
</dbReference>
<dbReference type="AlphaFoldDB" id="A0A1D9QJB8"/>
<evidence type="ECO:0000256" key="5">
    <source>
        <dbReference type="ARBA" id="ARBA00023010"/>
    </source>
</evidence>
<keyword evidence="8" id="KW-0175">Coiled coil</keyword>
<dbReference type="OMA" id="WHPLGVH"/>